<dbReference type="RefSeq" id="WP_043055423.1">
    <property type="nucleotide sequence ID" value="NZ_LXEY01000109.1"/>
</dbReference>
<gene>
    <name evidence="2" type="ORF">A6F49_00865</name>
</gene>
<proteinExistence type="predicted"/>
<protein>
    <submittedName>
        <fullName evidence="2">Uncharacterized protein</fullName>
    </submittedName>
</protein>
<dbReference type="EMBL" id="LXEY01000109">
    <property type="protein sequence ID" value="OAV52204.1"/>
    <property type="molecule type" value="Genomic_DNA"/>
</dbReference>
<feature type="transmembrane region" description="Helical" evidence="1">
    <location>
        <begin position="12"/>
        <end position="34"/>
    </location>
</feature>
<evidence type="ECO:0000313" key="3">
    <source>
        <dbReference type="Proteomes" id="UP000078292"/>
    </source>
</evidence>
<feature type="transmembrane region" description="Helical" evidence="1">
    <location>
        <begin position="40"/>
        <end position="59"/>
    </location>
</feature>
<reference evidence="2 3" key="1">
    <citation type="submission" date="2016-04" db="EMBL/GenBank/DDBJ databases">
        <title>First whole genome shotgun sequence of the bacterium Enteractinococcus sp. strain UASWS1574.</title>
        <authorList>
            <person name="Crovadore J."/>
            <person name="Chablais R."/>
            <person name="Lefort F."/>
        </authorList>
    </citation>
    <scope>NUCLEOTIDE SEQUENCE [LARGE SCALE GENOMIC DNA]</scope>
    <source>
        <strain evidence="2 3">UASWS1574</strain>
    </source>
</reference>
<keyword evidence="1" id="KW-1133">Transmembrane helix</keyword>
<evidence type="ECO:0000313" key="2">
    <source>
        <dbReference type="EMBL" id="OAV52204.1"/>
    </source>
</evidence>
<keyword evidence="1" id="KW-0812">Transmembrane</keyword>
<dbReference type="OrthoDB" id="5119430at2"/>
<keyword evidence="1" id="KW-0472">Membrane</keyword>
<comment type="caution">
    <text evidence="2">The sequence shown here is derived from an EMBL/GenBank/DDBJ whole genome shotgun (WGS) entry which is preliminary data.</text>
</comment>
<organism evidence="2 3">
    <name type="scientific">Enteractinococcus helveticum</name>
    <dbReference type="NCBI Taxonomy" id="1837282"/>
    <lineage>
        <taxon>Bacteria</taxon>
        <taxon>Bacillati</taxon>
        <taxon>Actinomycetota</taxon>
        <taxon>Actinomycetes</taxon>
        <taxon>Micrococcales</taxon>
        <taxon>Micrococcaceae</taxon>
    </lineage>
</organism>
<accession>A0A1B7LVD6</accession>
<keyword evidence="3" id="KW-1185">Reference proteome</keyword>
<dbReference type="Proteomes" id="UP000078292">
    <property type="component" value="Unassembled WGS sequence"/>
</dbReference>
<sequence>MKQLLQKLFGFVFLAGFLGLLVWLLRAIVSWFLALNPETQTPLAALFGVVSVPIITYFTSRSLERKRSRETAIREKKTELYDDMIRGFMRMLNLKKKEPMDEDAMVDFFADITPKLITYGSRGVIRAWSDFRLASIRGQTDTSHLMLILERLLKEMRKDLGHGIVLHQDGELLSVFINDVDEILNKK</sequence>
<dbReference type="AlphaFoldDB" id="A0A1B7LVD6"/>
<name>A0A1B7LVD6_9MICC</name>
<evidence type="ECO:0000256" key="1">
    <source>
        <dbReference type="SAM" id="Phobius"/>
    </source>
</evidence>